<name>A0A8J2W8V4_9NEOP</name>
<dbReference type="SMART" id="SM00165">
    <property type="entry name" value="UBA"/>
    <property type="match status" value="1"/>
</dbReference>
<dbReference type="GO" id="GO:0005737">
    <property type="term" value="C:cytoplasm"/>
    <property type="evidence" value="ECO:0007669"/>
    <property type="project" value="UniProtKB-SubCell"/>
</dbReference>
<keyword evidence="4" id="KW-0479">Metal-binding</keyword>
<dbReference type="OrthoDB" id="10254930at2759"/>
<dbReference type="InterPro" id="IPR013087">
    <property type="entry name" value="Znf_C2H2_type"/>
</dbReference>
<keyword evidence="10" id="KW-1185">Reference proteome</keyword>
<feature type="compositionally biased region" description="Basic and acidic residues" evidence="5">
    <location>
        <begin position="113"/>
        <end position="207"/>
    </location>
</feature>
<dbReference type="Gene3D" id="3.10.20.90">
    <property type="entry name" value="Phosphatidylinositol 3-kinase Catalytic Subunit, Chain A, domain 1"/>
    <property type="match status" value="1"/>
</dbReference>
<gene>
    <name evidence="9" type="ORF">DCHRY22_LOCUS13032</name>
</gene>
<feature type="region of interest" description="Disordered" evidence="5">
    <location>
        <begin position="37"/>
        <end position="86"/>
    </location>
</feature>
<dbReference type="GO" id="GO:0031397">
    <property type="term" value="P:negative regulation of protein ubiquitination"/>
    <property type="evidence" value="ECO:0007669"/>
    <property type="project" value="TreeGrafter"/>
</dbReference>
<feature type="compositionally biased region" description="Basic and acidic residues" evidence="5">
    <location>
        <begin position="70"/>
        <end position="86"/>
    </location>
</feature>
<dbReference type="EMBL" id="CAKASE010000078">
    <property type="protein sequence ID" value="CAG9579038.1"/>
    <property type="molecule type" value="Genomic_DNA"/>
</dbReference>
<dbReference type="Pfam" id="PF00789">
    <property type="entry name" value="UBX"/>
    <property type="match status" value="1"/>
</dbReference>
<dbReference type="PROSITE" id="PS00028">
    <property type="entry name" value="ZINC_FINGER_C2H2_1"/>
    <property type="match status" value="1"/>
</dbReference>
<evidence type="ECO:0000256" key="1">
    <source>
        <dbReference type="ARBA" id="ARBA00004496"/>
    </source>
</evidence>
<dbReference type="FunFam" id="1.10.8.10:FF:000044">
    <property type="entry name" value="UBX domain-containing protein 1"/>
    <property type="match status" value="1"/>
</dbReference>
<protein>
    <submittedName>
        <fullName evidence="9">(African queen) hypothetical protein</fullName>
    </submittedName>
</protein>
<dbReference type="InterPro" id="IPR009060">
    <property type="entry name" value="UBA-like_sf"/>
</dbReference>
<feature type="domain" description="UBA" evidence="6">
    <location>
        <begin position="1"/>
        <end position="39"/>
    </location>
</feature>
<comment type="subcellular location">
    <subcellularLocation>
        <location evidence="1">Cytoplasm</location>
    </subcellularLocation>
</comment>
<evidence type="ECO:0000259" key="7">
    <source>
        <dbReference type="PROSITE" id="PS50033"/>
    </source>
</evidence>
<sequence>MAEIQTLIEMGFPKDRAEKALAVTNYKGVEPAMEWLLAHADDPEPSTGHIIGENQPQSSNEPSGAAADTQSKESAEEEAKSFKCDECGKLFKNQDEMEFHAAKTNHSSFSESTEEKKPLTEEEKKAQLALLEERMKQKRKEREEREKAEALERERLRIKSGKDLQEARQRMQEQEMQKLVEQRRREKLEDQRARERVRAQIEADRQARKQALSGQPAPEPAPAPIPAPVASNPTPKTYDSARIQLKLPDGQSISHTFSAKEQLAAVKLYLQMNKPEFADNDNFKLMTTFPKKIFTFEDYEKPLECLGNYSYWKYKTLAFRPQLRPRGVLLYRVSKRTFQKSGIKTILCSFSRSTLSVYQISLKSVQWFRRESVTDRQRDRVTIAFIILVGIHTQQNSDIKISPLRSLHNDITKSLQK</sequence>
<feature type="compositionally biased region" description="Pro residues" evidence="5">
    <location>
        <begin position="217"/>
        <end position="227"/>
    </location>
</feature>
<keyword evidence="2" id="KW-0963">Cytoplasm</keyword>
<dbReference type="GO" id="GO:0005634">
    <property type="term" value="C:nucleus"/>
    <property type="evidence" value="ECO:0007669"/>
    <property type="project" value="TreeGrafter"/>
</dbReference>
<accession>A0A8J2W8V4</accession>
<evidence type="ECO:0000256" key="4">
    <source>
        <dbReference type="PROSITE-ProRule" id="PRU00042"/>
    </source>
</evidence>
<dbReference type="Pfam" id="PF22562">
    <property type="entry name" value="UBA_7"/>
    <property type="match status" value="1"/>
</dbReference>
<keyword evidence="4" id="KW-0863">Zinc-finger</keyword>
<reference evidence="9" key="1">
    <citation type="submission" date="2021-09" db="EMBL/GenBank/DDBJ databases">
        <authorList>
            <person name="Martin H S."/>
        </authorList>
    </citation>
    <scope>NUCLEOTIDE SEQUENCE</scope>
</reference>
<dbReference type="PROSITE" id="PS50030">
    <property type="entry name" value="UBA"/>
    <property type="match status" value="1"/>
</dbReference>
<dbReference type="PANTHER" id="PTHR46340:SF1">
    <property type="entry name" value="UBX DOMAIN-CONTAINING PROTEIN 1"/>
    <property type="match status" value="1"/>
</dbReference>
<dbReference type="CDD" id="cd14302">
    <property type="entry name" value="UBA_UBXN1"/>
    <property type="match status" value="1"/>
</dbReference>
<dbReference type="PANTHER" id="PTHR46340">
    <property type="entry name" value="UBX DOMAIN-CONTAINING PROTEIN 1"/>
    <property type="match status" value="1"/>
</dbReference>
<evidence type="ECO:0000256" key="5">
    <source>
        <dbReference type="SAM" id="MobiDB-lite"/>
    </source>
</evidence>
<feature type="domain" description="UBX" evidence="7">
    <location>
        <begin position="236"/>
        <end position="304"/>
    </location>
</feature>
<dbReference type="GO" id="GO:0032435">
    <property type="term" value="P:negative regulation of proteasomal ubiquitin-dependent protein catabolic process"/>
    <property type="evidence" value="ECO:0007669"/>
    <property type="project" value="TreeGrafter"/>
</dbReference>
<dbReference type="GO" id="GO:1903094">
    <property type="term" value="P:negative regulation of protein K48-linked deubiquitination"/>
    <property type="evidence" value="ECO:0007669"/>
    <property type="project" value="TreeGrafter"/>
</dbReference>
<dbReference type="AlphaFoldDB" id="A0A8J2W8V4"/>
<evidence type="ECO:0000256" key="3">
    <source>
        <dbReference type="ARBA" id="ARBA00023054"/>
    </source>
</evidence>
<dbReference type="PROSITE" id="PS50157">
    <property type="entry name" value="ZINC_FINGER_C2H2_2"/>
    <property type="match status" value="1"/>
</dbReference>
<dbReference type="SUPFAM" id="SSF54236">
    <property type="entry name" value="Ubiquitin-like"/>
    <property type="match status" value="1"/>
</dbReference>
<dbReference type="PROSITE" id="PS50033">
    <property type="entry name" value="UBX"/>
    <property type="match status" value="1"/>
</dbReference>
<dbReference type="InterPro" id="IPR041923">
    <property type="entry name" value="UBA_UBXN1"/>
</dbReference>
<dbReference type="SMART" id="SM00166">
    <property type="entry name" value="UBX"/>
    <property type="match status" value="1"/>
</dbReference>
<evidence type="ECO:0000259" key="6">
    <source>
        <dbReference type="PROSITE" id="PS50030"/>
    </source>
</evidence>
<dbReference type="SUPFAM" id="SSF46934">
    <property type="entry name" value="UBA-like"/>
    <property type="match status" value="1"/>
</dbReference>
<evidence type="ECO:0000313" key="9">
    <source>
        <dbReference type="EMBL" id="CAG9579038.1"/>
    </source>
</evidence>
<comment type="caution">
    <text evidence="9">The sequence shown here is derived from an EMBL/GenBank/DDBJ whole genome shotgun (WGS) entry which is preliminary data.</text>
</comment>
<dbReference type="InterPro" id="IPR001012">
    <property type="entry name" value="UBX_dom"/>
</dbReference>
<dbReference type="GO" id="GO:0036435">
    <property type="term" value="F:K48-linked polyubiquitin modification-dependent protein binding"/>
    <property type="evidence" value="ECO:0007669"/>
    <property type="project" value="TreeGrafter"/>
</dbReference>
<evidence type="ECO:0000259" key="8">
    <source>
        <dbReference type="PROSITE" id="PS50157"/>
    </source>
</evidence>
<dbReference type="Gene3D" id="1.10.8.10">
    <property type="entry name" value="DNA helicase RuvA subunit, C-terminal domain"/>
    <property type="match status" value="1"/>
</dbReference>
<keyword evidence="3" id="KW-0175">Coiled coil</keyword>
<dbReference type="InterPro" id="IPR029071">
    <property type="entry name" value="Ubiquitin-like_domsf"/>
</dbReference>
<evidence type="ECO:0000313" key="10">
    <source>
        <dbReference type="Proteomes" id="UP000789524"/>
    </source>
</evidence>
<evidence type="ECO:0000256" key="2">
    <source>
        <dbReference type="ARBA" id="ARBA00022490"/>
    </source>
</evidence>
<keyword evidence="4" id="KW-0862">Zinc</keyword>
<organism evidence="9 10">
    <name type="scientific">Danaus chrysippus</name>
    <name type="common">African queen</name>
    <dbReference type="NCBI Taxonomy" id="151541"/>
    <lineage>
        <taxon>Eukaryota</taxon>
        <taxon>Metazoa</taxon>
        <taxon>Ecdysozoa</taxon>
        <taxon>Arthropoda</taxon>
        <taxon>Hexapoda</taxon>
        <taxon>Insecta</taxon>
        <taxon>Pterygota</taxon>
        <taxon>Neoptera</taxon>
        <taxon>Endopterygota</taxon>
        <taxon>Lepidoptera</taxon>
        <taxon>Glossata</taxon>
        <taxon>Ditrysia</taxon>
        <taxon>Papilionoidea</taxon>
        <taxon>Nymphalidae</taxon>
        <taxon>Danainae</taxon>
        <taxon>Danaini</taxon>
        <taxon>Danaina</taxon>
        <taxon>Danaus</taxon>
        <taxon>Anosia</taxon>
    </lineage>
</organism>
<feature type="region of interest" description="Disordered" evidence="5">
    <location>
        <begin position="98"/>
        <end position="237"/>
    </location>
</feature>
<feature type="domain" description="C2H2-type" evidence="8">
    <location>
        <begin position="82"/>
        <end position="111"/>
    </location>
</feature>
<dbReference type="GO" id="GO:0008270">
    <property type="term" value="F:zinc ion binding"/>
    <property type="evidence" value="ECO:0007669"/>
    <property type="project" value="UniProtKB-KW"/>
</dbReference>
<proteinExistence type="predicted"/>
<dbReference type="Proteomes" id="UP000789524">
    <property type="component" value="Unassembled WGS sequence"/>
</dbReference>
<dbReference type="InterPro" id="IPR015940">
    <property type="entry name" value="UBA"/>
</dbReference>